<evidence type="ECO:0000256" key="5">
    <source>
        <dbReference type="ARBA" id="ARBA00022679"/>
    </source>
</evidence>
<keyword evidence="11" id="KW-0961">Cell wall biogenesis/degradation</keyword>
<comment type="catalytic activity">
    <reaction evidence="1">
        <text>Random endo-hydrolysis of N-acetyl-beta-D-glucosaminide (1-&gt;4)-beta-linkages in chitin and chitodextrins.</text>
        <dbReference type="EC" id="3.2.1.14"/>
    </reaction>
</comment>
<evidence type="ECO:0000256" key="6">
    <source>
        <dbReference type="ARBA" id="ARBA00022729"/>
    </source>
</evidence>
<evidence type="ECO:0000256" key="12">
    <source>
        <dbReference type="ARBA" id="ARBA00038074"/>
    </source>
</evidence>
<evidence type="ECO:0000313" key="16">
    <source>
        <dbReference type="EMBL" id="KAF2807388.1"/>
    </source>
</evidence>
<keyword evidence="10" id="KW-0326">Glycosidase</keyword>
<reference evidence="18" key="3">
    <citation type="submission" date="2025-04" db="UniProtKB">
        <authorList>
            <consortium name="RefSeq"/>
        </authorList>
    </citation>
    <scope>IDENTIFICATION</scope>
    <source>
        <strain evidence="18">CBS 304.34</strain>
    </source>
</reference>
<feature type="region of interest" description="Disordered" evidence="13">
    <location>
        <begin position="371"/>
        <end position="411"/>
    </location>
</feature>
<evidence type="ECO:0000313" key="17">
    <source>
        <dbReference type="Proteomes" id="UP000504636"/>
    </source>
</evidence>
<evidence type="ECO:0000256" key="4">
    <source>
        <dbReference type="ARBA" id="ARBA00022676"/>
    </source>
</evidence>
<dbReference type="CDD" id="cd02183">
    <property type="entry name" value="GH16_fungal_CRH1_transglycosylase"/>
    <property type="match status" value="1"/>
</dbReference>
<dbReference type="EC" id="3.2.1.14" evidence="3"/>
<evidence type="ECO:0000259" key="15">
    <source>
        <dbReference type="PROSITE" id="PS51762"/>
    </source>
</evidence>
<keyword evidence="16" id="KW-0430">Lectin</keyword>
<keyword evidence="6 14" id="KW-0732">Signal</keyword>
<dbReference type="SUPFAM" id="SSF49899">
    <property type="entry name" value="Concanavalin A-like lectins/glucanases"/>
    <property type="match status" value="1"/>
</dbReference>
<dbReference type="Proteomes" id="UP000504636">
    <property type="component" value="Unplaced"/>
</dbReference>
<protein>
    <recommendedName>
        <fullName evidence="3">chitinase</fullName>
        <ecNumber evidence="3">3.2.1.14</ecNumber>
    </recommendedName>
</protein>
<dbReference type="GeneID" id="54461400"/>
<keyword evidence="9" id="KW-0325">Glycoprotein</keyword>
<dbReference type="InterPro" id="IPR000757">
    <property type="entry name" value="Beta-glucanase-like"/>
</dbReference>
<dbReference type="PANTHER" id="PTHR10963">
    <property type="entry name" value="GLYCOSYL HYDROLASE-RELATED"/>
    <property type="match status" value="1"/>
</dbReference>
<evidence type="ECO:0000256" key="3">
    <source>
        <dbReference type="ARBA" id="ARBA00012729"/>
    </source>
</evidence>
<dbReference type="GO" id="GO:0008843">
    <property type="term" value="F:endochitinase activity"/>
    <property type="evidence" value="ECO:0007669"/>
    <property type="project" value="UniProtKB-EC"/>
</dbReference>
<dbReference type="GO" id="GO:0005975">
    <property type="term" value="P:carbohydrate metabolic process"/>
    <property type="evidence" value="ECO:0007669"/>
    <property type="project" value="InterPro"/>
</dbReference>
<feature type="compositionally biased region" description="Low complexity" evidence="13">
    <location>
        <begin position="388"/>
        <end position="402"/>
    </location>
</feature>
<reference evidence="18" key="2">
    <citation type="submission" date="2020-04" db="EMBL/GenBank/DDBJ databases">
        <authorList>
            <consortium name="NCBI Genome Project"/>
        </authorList>
    </citation>
    <scope>NUCLEOTIDE SEQUENCE</scope>
    <source>
        <strain evidence="18">CBS 304.34</strain>
    </source>
</reference>
<evidence type="ECO:0000256" key="13">
    <source>
        <dbReference type="SAM" id="MobiDB-lite"/>
    </source>
</evidence>
<dbReference type="GO" id="GO:0009277">
    <property type="term" value="C:fungal-type cell wall"/>
    <property type="evidence" value="ECO:0007669"/>
    <property type="project" value="TreeGrafter"/>
</dbReference>
<dbReference type="OrthoDB" id="4781at2759"/>
<dbReference type="GO" id="GO:0030246">
    <property type="term" value="F:carbohydrate binding"/>
    <property type="evidence" value="ECO:0007669"/>
    <property type="project" value="UniProtKB-KW"/>
</dbReference>
<keyword evidence="17" id="KW-1185">Reference proteome</keyword>
<proteinExistence type="inferred from homology"/>
<evidence type="ECO:0000256" key="9">
    <source>
        <dbReference type="ARBA" id="ARBA00023180"/>
    </source>
</evidence>
<dbReference type="Pfam" id="PF00722">
    <property type="entry name" value="Glyco_hydro_16"/>
    <property type="match status" value="1"/>
</dbReference>
<dbReference type="Pfam" id="PF00399">
    <property type="entry name" value="PIR"/>
    <property type="match status" value="2"/>
</dbReference>
<gene>
    <name evidence="16 18" type="ORF">BDZ99DRAFT_465276</name>
</gene>
<keyword evidence="4" id="KW-0328">Glycosyltransferase</keyword>
<evidence type="ECO:0000256" key="10">
    <source>
        <dbReference type="ARBA" id="ARBA00023295"/>
    </source>
</evidence>
<dbReference type="GO" id="GO:0005199">
    <property type="term" value="F:structural constituent of cell wall"/>
    <property type="evidence" value="ECO:0007669"/>
    <property type="project" value="InterPro"/>
</dbReference>
<keyword evidence="7" id="KW-0378">Hydrolase</keyword>
<evidence type="ECO:0000256" key="1">
    <source>
        <dbReference type="ARBA" id="ARBA00000822"/>
    </source>
</evidence>
<dbReference type="AlphaFoldDB" id="A0A6A6YFP1"/>
<reference evidence="16 18" key="1">
    <citation type="journal article" date="2020" name="Stud. Mycol.">
        <title>101 Dothideomycetes genomes: a test case for predicting lifestyles and emergence of pathogens.</title>
        <authorList>
            <person name="Haridas S."/>
            <person name="Albert R."/>
            <person name="Binder M."/>
            <person name="Bloem J."/>
            <person name="Labutti K."/>
            <person name="Salamov A."/>
            <person name="Andreopoulos B."/>
            <person name="Baker S."/>
            <person name="Barry K."/>
            <person name="Bills G."/>
            <person name="Bluhm B."/>
            <person name="Cannon C."/>
            <person name="Castanera R."/>
            <person name="Culley D."/>
            <person name="Daum C."/>
            <person name="Ezra D."/>
            <person name="Gonzalez J."/>
            <person name="Henrissat B."/>
            <person name="Kuo A."/>
            <person name="Liang C."/>
            <person name="Lipzen A."/>
            <person name="Lutzoni F."/>
            <person name="Magnuson J."/>
            <person name="Mondo S."/>
            <person name="Nolan M."/>
            <person name="Ohm R."/>
            <person name="Pangilinan J."/>
            <person name="Park H.-J."/>
            <person name="Ramirez L."/>
            <person name="Alfaro M."/>
            <person name="Sun H."/>
            <person name="Tritt A."/>
            <person name="Yoshinaga Y."/>
            <person name="Zwiers L.-H."/>
            <person name="Turgeon B."/>
            <person name="Goodwin S."/>
            <person name="Spatafora J."/>
            <person name="Crous P."/>
            <person name="Grigoriev I."/>
        </authorList>
    </citation>
    <scope>NUCLEOTIDE SEQUENCE</scope>
    <source>
        <strain evidence="16 18">CBS 304.34</strain>
    </source>
</reference>
<dbReference type="EMBL" id="MU003705">
    <property type="protein sequence ID" value="KAF2807388.1"/>
    <property type="molecule type" value="Genomic_DNA"/>
</dbReference>
<evidence type="ECO:0000256" key="11">
    <source>
        <dbReference type="ARBA" id="ARBA00023316"/>
    </source>
</evidence>
<dbReference type="PROSITE" id="PS51762">
    <property type="entry name" value="GH16_2"/>
    <property type="match status" value="1"/>
</dbReference>
<dbReference type="PANTHER" id="PTHR10963:SF27">
    <property type="entry name" value="GLYCOSIDASE-RELATED"/>
    <property type="match status" value="1"/>
</dbReference>
<evidence type="ECO:0000256" key="14">
    <source>
        <dbReference type="SAM" id="SignalP"/>
    </source>
</evidence>
<accession>A0A6A6YFP1</accession>
<dbReference type="GO" id="GO:0016757">
    <property type="term" value="F:glycosyltransferase activity"/>
    <property type="evidence" value="ECO:0007669"/>
    <property type="project" value="UniProtKB-KW"/>
</dbReference>
<feature type="signal peptide" evidence="14">
    <location>
        <begin position="1"/>
        <end position="19"/>
    </location>
</feature>
<dbReference type="GO" id="GO:0031505">
    <property type="term" value="P:fungal-type cell wall organization"/>
    <property type="evidence" value="ECO:0007669"/>
    <property type="project" value="TreeGrafter"/>
</dbReference>
<comment type="similarity">
    <text evidence="12">Belongs to the glycosyl hydrolase 16 family. CRH1 subfamily.</text>
</comment>
<dbReference type="InterPro" id="IPR013320">
    <property type="entry name" value="ConA-like_dom_sf"/>
</dbReference>
<keyword evidence="8" id="KW-0472">Membrane</keyword>
<evidence type="ECO:0000256" key="8">
    <source>
        <dbReference type="ARBA" id="ARBA00023136"/>
    </source>
</evidence>
<dbReference type="GO" id="GO:0016020">
    <property type="term" value="C:membrane"/>
    <property type="evidence" value="ECO:0007669"/>
    <property type="project" value="UniProtKB-SubCell"/>
</dbReference>
<dbReference type="InterPro" id="IPR050546">
    <property type="entry name" value="Glycosyl_Hydrlase_16"/>
</dbReference>
<feature type="chain" id="PRO_5044629101" description="chitinase" evidence="14">
    <location>
        <begin position="20"/>
        <end position="611"/>
    </location>
</feature>
<dbReference type="InterPro" id="IPR000420">
    <property type="entry name" value="Yeast_PIR_rpt"/>
</dbReference>
<name>A0A6A6YFP1_9PEZI</name>
<dbReference type="RefSeq" id="XP_033574352.1">
    <property type="nucleotide sequence ID" value="XM_033720507.1"/>
</dbReference>
<sequence>MHFLTSTVLAGLAATLVSAQTSTLCDPTKKTCPNDPAIGTPFTSDFKTGRDSLEGWKITANDVNFVDAGAEFTIHKRGEAPTIATNGFFHFGYAEVKMKASGGQGIISSIVLESDDLDEVDWEFIGTTTTNVQTNYFGKGNTTTYDRMIPYDVKTPQDTFHTFALNWTAESLTWLIDGLPQRTLHYADAVGGKNYPQTPMNLRIGIWAGGDEDNSPGTISWAGGKTDYTKAPFTMTVESVKIINNSPGKEYQYTDKTGSFESIKVIGEGDNAGGVSSSAVPSSAVATASASGKGGLASQVDTPSSSISTIVQKPTATDAVSIPVFSHSKGCTEGESSATVIIVPSDSATAPAETIISYSGALPVTQISDGQIQVPPAPATSSGEVPYPTSELSPTETSPSDSVVTPASTLSPAETSGCGCGVVTVTITSGYGTAPVTLTPTPLPTASSSVDTVPEPSIPGSPYFPSMPVESAPETPSTLAPASSASVTAIPIPTAGYSGALPVTQISDGQIQVPPAPATSADSTLAPASTGSVTEIPVPTTPIVPTYSGLVTETLPAPSVPGISAPSSGFPATNGTATSTGGIPQFTGAASANVASGIWAAAVGVVAVLVM</sequence>
<keyword evidence="5" id="KW-0808">Transferase</keyword>
<comment type="subcellular location">
    <subcellularLocation>
        <location evidence="2">Membrane</location>
    </subcellularLocation>
</comment>
<dbReference type="Gene3D" id="2.60.120.200">
    <property type="match status" value="1"/>
</dbReference>
<feature type="domain" description="GH16" evidence="15">
    <location>
        <begin position="27"/>
        <end position="237"/>
    </location>
</feature>
<evidence type="ECO:0000313" key="18">
    <source>
        <dbReference type="RefSeq" id="XP_033574352.1"/>
    </source>
</evidence>
<evidence type="ECO:0000256" key="2">
    <source>
        <dbReference type="ARBA" id="ARBA00004370"/>
    </source>
</evidence>
<organism evidence="16">
    <name type="scientific">Mytilinidion resinicola</name>
    <dbReference type="NCBI Taxonomy" id="574789"/>
    <lineage>
        <taxon>Eukaryota</taxon>
        <taxon>Fungi</taxon>
        <taxon>Dikarya</taxon>
        <taxon>Ascomycota</taxon>
        <taxon>Pezizomycotina</taxon>
        <taxon>Dothideomycetes</taxon>
        <taxon>Pleosporomycetidae</taxon>
        <taxon>Mytilinidiales</taxon>
        <taxon>Mytilinidiaceae</taxon>
        <taxon>Mytilinidion</taxon>
    </lineage>
</organism>
<evidence type="ECO:0000256" key="7">
    <source>
        <dbReference type="ARBA" id="ARBA00022801"/>
    </source>
</evidence>